<dbReference type="PANTHER" id="PTHR23135:SF4">
    <property type="entry name" value="UDP-N-ACETYLMURAMOYL-L-ALANYL-D-GLUTAMATE--2,6-DIAMINOPIMELATE LIGASE MURE HOMOLOG, CHLOROPLASTIC"/>
    <property type="match status" value="1"/>
</dbReference>
<accession>A0ABX1SYG3</accession>
<dbReference type="NCBIfam" id="NF001129">
    <property type="entry name" value="PRK00139.2-3"/>
    <property type="match status" value="1"/>
</dbReference>
<evidence type="ECO:0000256" key="4">
    <source>
        <dbReference type="RuleBase" id="RU004135"/>
    </source>
</evidence>
<dbReference type="Gene3D" id="3.90.190.20">
    <property type="entry name" value="Mur ligase, C-terminal domain"/>
    <property type="match status" value="1"/>
</dbReference>
<organism evidence="7 8">
    <name type="scientific">Bifidobacterium panos</name>
    <dbReference type="NCBI Taxonomy" id="2675321"/>
    <lineage>
        <taxon>Bacteria</taxon>
        <taxon>Bacillati</taxon>
        <taxon>Actinomycetota</taxon>
        <taxon>Actinomycetes</taxon>
        <taxon>Bifidobacteriales</taxon>
        <taxon>Bifidobacteriaceae</taxon>
        <taxon>Bifidobacterium</taxon>
    </lineage>
</organism>
<dbReference type="EMBL" id="JAAIIJ010000002">
    <property type="protein sequence ID" value="NMN01433.1"/>
    <property type="molecule type" value="Genomic_DNA"/>
</dbReference>
<dbReference type="Proteomes" id="UP000553756">
    <property type="component" value="Unassembled WGS sequence"/>
</dbReference>
<sequence>MSLTLNRAVALLKQHDLLREIVTPGRWTLDAASCADADQTFAAITYDTRQIEPGTLLVCKGRFSPKFLDSCDERGLAAYVSETEFSEHTRTPGLIVSDARKALSLLAAEVYGHPERQLTLIGITGTKGKTTTAYFTQAVLNAHSGGHCALFSSVDNCLDGRTYVESDLTTPESLDALRMMRQAVDNGMEYLVMEVSSQAYKVQRLYGITFDVGAFLNISPDHISPIEHPTFEDYLYCKRQLIAHARTLVLNAHAAHVDLLREDAAGADVPVHEFALLGEQPSSHSPATCGWPCGGKNAMAYQFRLDGEELGDYALDLAGDFNVENALAAVTIAHAAGVPANATDALHAMQHTRVPGRMEQFDDEESDTHAIVDYAHNFASVKRLIDYVDARYGECKPAITLVTGSAGNKALDRRREIVEAAQNRIARFIFTTEDTDTEPHEDICKSMLANVTNPEVKTSIVINRADAIADAIADAQAHAGRTDVILIIGKGNERWIKDFNKHTPYEGDDHVVERLLAA</sequence>
<comment type="pathway">
    <text evidence="4">Cell wall biogenesis; peptidoglycan biosynthesis.</text>
</comment>
<evidence type="ECO:0000259" key="5">
    <source>
        <dbReference type="Pfam" id="PF02875"/>
    </source>
</evidence>
<dbReference type="SUPFAM" id="SSF63418">
    <property type="entry name" value="MurE/MurF N-terminal domain"/>
    <property type="match status" value="1"/>
</dbReference>
<comment type="caution">
    <text evidence="7">The sequence shown here is derived from an EMBL/GenBank/DDBJ whole genome shotgun (WGS) entry which is preliminary data.</text>
</comment>
<evidence type="ECO:0000256" key="3">
    <source>
        <dbReference type="ARBA" id="ARBA00023306"/>
    </source>
</evidence>
<keyword evidence="7" id="KW-0436">Ligase</keyword>
<dbReference type="InterPro" id="IPR036615">
    <property type="entry name" value="Mur_ligase_C_dom_sf"/>
</dbReference>
<name>A0ABX1SYG3_9BIFI</name>
<dbReference type="InterPro" id="IPR035911">
    <property type="entry name" value="MurE/MurF_N"/>
</dbReference>
<proteinExistence type="inferred from homology"/>
<keyword evidence="4" id="KW-0133">Cell shape</keyword>
<keyword evidence="2 4" id="KW-0132">Cell division</keyword>
<comment type="similarity">
    <text evidence="1">Belongs to the MurCDEF family. MurE subfamily.</text>
</comment>
<dbReference type="Gene3D" id="3.40.1390.10">
    <property type="entry name" value="MurE/MurF, N-terminal domain"/>
    <property type="match status" value="1"/>
</dbReference>
<dbReference type="Pfam" id="PF02875">
    <property type="entry name" value="Mur_ligase_C"/>
    <property type="match status" value="1"/>
</dbReference>
<dbReference type="Gene3D" id="3.40.1190.10">
    <property type="entry name" value="Mur-like, catalytic domain"/>
    <property type="match status" value="1"/>
</dbReference>
<dbReference type="SUPFAM" id="SSF53623">
    <property type="entry name" value="MurD-like peptide ligases, catalytic domain"/>
    <property type="match status" value="1"/>
</dbReference>
<evidence type="ECO:0000313" key="7">
    <source>
        <dbReference type="EMBL" id="NMN01433.1"/>
    </source>
</evidence>
<dbReference type="Pfam" id="PF08245">
    <property type="entry name" value="Mur_ligase_M"/>
    <property type="match status" value="1"/>
</dbReference>
<comment type="subcellular location">
    <subcellularLocation>
        <location evidence="4">Cytoplasm</location>
    </subcellularLocation>
</comment>
<keyword evidence="3 4" id="KW-0131">Cell cycle</keyword>
<evidence type="ECO:0000256" key="2">
    <source>
        <dbReference type="ARBA" id="ARBA00022618"/>
    </source>
</evidence>
<feature type="domain" description="Mur ligase C-terminal" evidence="5">
    <location>
        <begin position="356"/>
        <end position="491"/>
    </location>
</feature>
<evidence type="ECO:0000313" key="8">
    <source>
        <dbReference type="Proteomes" id="UP000553756"/>
    </source>
</evidence>
<dbReference type="RefSeq" id="WP_172143615.1">
    <property type="nucleotide sequence ID" value="NZ_JAAIIJ010000002.1"/>
</dbReference>
<dbReference type="InterPro" id="IPR004101">
    <property type="entry name" value="Mur_ligase_C"/>
</dbReference>
<dbReference type="PANTHER" id="PTHR23135">
    <property type="entry name" value="MUR LIGASE FAMILY MEMBER"/>
    <property type="match status" value="1"/>
</dbReference>
<dbReference type="SUPFAM" id="SSF53244">
    <property type="entry name" value="MurD-like peptide ligases, peptide-binding domain"/>
    <property type="match status" value="1"/>
</dbReference>
<keyword evidence="8" id="KW-1185">Reference proteome</keyword>
<dbReference type="InterPro" id="IPR005761">
    <property type="entry name" value="UDP-N-AcMur-Glu-dNH2Pim_ligase"/>
</dbReference>
<reference evidence="7 8" key="1">
    <citation type="submission" date="2020-02" db="EMBL/GenBank/DDBJ databases">
        <title>Characterization of phylogenetic diversity of novel bifidobacterial species isolated in Czech ZOOs.</title>
        <authorList>
            <person name="Lugli G.A."/>
            <person name="Vera N.B."/>
            <person name="Ventura M."/>
        </authorList>
    </citation>
    <scope>NUCLEOTIDE SEQUENCE [LARGE SCALE GENOMIC DNA]</scope>
    <source>
        <strain evidence="7 8">DSM 109963</strain>
    </source>
</reference>
<feature type="domain" description="Mur ligase central" evidence="6">
    <location>
        <begin position="123"/>
        <end position="332"/>
    </location>
</feature>
<keyword evidence="4" id="KW-0961">Cell wall biogenesis/degradation</keyword>
<dbReference type="InterPro" id="IPR036565">
    <property type="entry name" value="Mur-like_cat_sf"/>
</dbReference>
<keyword evidence="4" id="KW-0573">Peptidoglycan synthesis</keyword>
<evidence type="ECO:0000256" key="1">
    <source>
        <dbReference type="ARBA" id="ARBA00005898"/>
    </source>
</evidence>
<dbReference type="GO" id="GO:0016874">
    <property type="term" value="F:ligase activity"/>
    <property type="evidence" value="ECO:0007669"/>
    <property type="project" value="UniProtKB-KW"/>
</dbReference>
<protein>
    <submittedName>
        <fullName evidence="7">UDP-N-acetylmuramoylalanyl-D-glutamate--2, 6-diaminopimelate ligase</fullName>
    </submittedName>
</protein>
<gene>
    <name evidence="7" type="ORF">G1C94_0054</name>
</gene>
<evidence type="ECO:0000259" key="6">
    <source>
        <dbReference type="Pfam" id="PF08245"/>
    </source>
</evidence>
<dbReference type="InterPro" id="IPR013221">
    <property type="entry name" value="Mur_ligase_cen"/>
</dbReference>
<dbReference type="NCBIfam" id="TIGR01085">
    <property type="entry name" value="murE"/>
    <property type="match status" value="1"/>
</dbReference>